<dbReference type="Gene3D" id="2.40.50.140">
    <property type="entry name" value="Nucleic acid-binding proteins"/>
    <property type="match status" value="1"/>
</dbReference>
<dbReference type="GO" id="GO:0004540">
    <property type="term" value="F:RNA nuclease activity"/>
    <property type="evidence" value="ECO:0007669"/>
    <property type="project" value="InterPro"/>
</dbReference>
<evidence type="ECO:0000313" key="8">
    <source>
        <dbReference type="Proteomes" id="UP000317863"/>
    </source>
</evidence>
<comment type="caution">
    <text evidence="7">The sequence shown here is derived from an EMBL/GenBank/DDBJ whole genome shotgun (WGS) entry which is preliminary data.</text>
</comment>
<dbReference type="NCBIfam" id="TIGR00757">
    <property type="entry name" value="RNaseEG"/>
    <property type="match status" value="1"/>
</dbReference>
<name>A0A544QYR1_9FIRM</name>
<keyword evidence="3" id="KW-0378">Hydrolase</keyword>
<reference evidence="7 8" key="1">
    <citation type="submission" date="2019-02" db="EMBL/GenBank/DDBJ databases">
        <title>Peptostreptococcaceae bacterium ZHW00191 nov., a new bacterium isolated from the human gut.</title>
        <authorList>
            <person name="Zhou H.-W."/>
            <person name="Chen X.-J."/>
        </authorList>
    </citation>
    <scope>NUCLEOTIDE SEQUENCE [LARGE SCALE GENOMIC DNA]</scope>
    <source>
        <strain evidence="7 8">ZHW00191</strain>
    </source>
</reference>
<dbReference type="GO" id="GO:0046872">
    <property type="term" value="F:metal ion binding"/>
    <property type="evidence" value="ECO:0007669"/>
    <property type="project" value="UniProtKB-KW"/>
</dbReference>
<dbReference type="GO" id="GO:0016787">
    <property type="term" value="F:hydrolase activity"/>
    <property type="evidence" value="ECO:0007669"/>
    <property type="project" value="UniProtKB-KW"/>
</dbReference>
<dbReference type="InterPro" id="IPR003029">
    <property type="entry name" value="S1_domain"/>
</dbReference>
<evidence type="ECO:0000313" key="7">
    <source>
        <dbReference type="EMBL" id="TQQ85869.1"/>
    </source>
</evidence>
<dbReference type="InterPro" id="IPR019307">
    <property type="entry name" value="RNA-bd_AU-1/RNase_E/G"/>
</dbReference>
<dbReference type="GO" id="GO:0003723">
    <property type="term" value="F:RNA binding"/>
    <property type="evidence" value="ECO:0007669"/>
    <property type="project" value="UniProtKB-KW"/>
</dbReference>
<dbReference type="CDD" id="cd04453">
    <property type="entry name" value="S1_RNase_E"/>
    <property type="match status" value="1"/>
</dbReference>
<dbReference type="AlphaFoldDB" id="A0A544QYR1"/>
<dbReference type="GO" id="GO:0005737">
    <property type="term" value="C:cytoplasm"/>
    <property type="evidence" value="ECO:0007669"/>
    <property type="project" value="TreeGrafter"/>
</dbReference>
<dbReference type="PANTHER" id="PTHR30001:SF0">
    <property type="entry name" value="RIBONUCLEASE G"/>
    <property type="match status" value="1"/>
</dbReference>
<keyword evidence="8" id="KW-1185">Reference proteome</keyword>
<dbReference type="InterPro" id="IPR012340">
    <property type="entry name" value="NA-bd_OB-fold"/>
</dbReference>
<feature type="domain" description="S1 motif" evidence="6">
    <location>
        <begin position="19"/>
        <end position="83"/>
    </location>
</feature>
<dbReference type="PANTHER" id="PTHR30001">
    <property type="entry name" value="RIBONUCLEASE"/>
    <property type="match status" value="1"/>
</dbReference>
<keyword evidence="4" id="KW-0460">Magnesium</keyword>
<comment type="cofactor">
    <cofactor evidence="1">
        <name>Mg(2+)</name>
        <dbReference type="ChEBI" id="CHEBI:18420"/>
    </cofactor>
</comment>
<gene>
    <name evidence="7" type="ORF">EXD82_00020</name>
</gene>
<accession>A0A544QYR1</accession>
<evidence type="ECO:0000256" key="1">
    <source>
        <dbReference type="ARBA" id="ARBA00001946"/>
    </source>
</evidence>
<dbReference type="GO" id="GO:0006364">
    <property type="term" value="P:rRNA processing"/>
    <property type="evidence" value="ECO:0007669"/>
    <property type="project" value="TreeGrafter"/>
</dbReference>
<keyword evidence="2" id="KW-0479">Metal-binding</keyword>
<protein>
    <submittedName>
        <fullName evidence="7">Rne/Rng family ribonuclease</fullName>
    </submittedName>
</protein>
<evidence type="ECO:0000259" key="6">
    <source>
        <dbReference type="SMART" id="SM00316"/>
    </source>
</evidence>
<dbReference type="Proteomes" id="UP000317863">
    <property type="component" value="Unassembled WGS sequence"/>
</dbReference>
<dbReference type="SMART" id="SM00316">
    <property type="entry name" value="S1"/>
    <property type="match status" value="1"/>
</dbReference>
<dbReference type="SUPFAM" id="SSF50249">
    <property type="entry name" value="Nucleic acid-binding proteins"/>
    <property type="match status" value="1"/>
</dbReference>
<organism evidence="7 8">
    <name type="scientific">Peptacetobacter hominis</name>
    <dbReference type="NCBI Taxonomy" id="2743610"/>
    <lineage>
        <taxon>Bacteria</taxon>
        <taxon>Bacillati</taxon>
        <taxon>Bacillota</taxon>
        <taxon>Clostridia</taxon>
        <taxon>Peptostreptococcales</taxon>
        <taxon>Peptostreptococcaceae</taxon>
        <taxon>Peptacetobacter</taxon>
    </lineage>
</organism>
<dbReference type="InterPro" id="IPR004659">
    <property type="entry name" value="RNase_E/G"/>
</dbReference>
<dbReference type="OrthoDB" id="9804278at2"/>
<dbReference type="EMBL" id="SGJB01000001">
    <property type="protein sequence ID" value="TQQ85869.1"/>
    <property type="molecule type" value="Genomic_DNA"/>
</dbReference>
<keyword evidence="5" id="KW-0694">RNA-binding</keyword>
<dbReference type="Pfam" id="PF10150">
    <property type="entry name" value="RNase_E_G"/>
    <property type="match status" value="1"/>
</dbReference>
<evidence type="ECO:0000256" key="2">
    <source>
        <dbReference type="ARBA" id="ARBA00022723"/>
    </source>
</evidence>
<evidence type="ECO:0000256" key="5">
    <source>
        <dbReference type="ARBA" id="ARBA00022884"/>
    </source>
</evidence>
<evidence type="ECO:0000256" key="3">
    <source>
        <dbReference type="ARBA" id="ARBA00022801"/>
    </source>
</evidence>
<sequence>MEENRIKDIVIDNNISKSIVSDIYRGRVEKVLKGMSACFVDIGREKNGYLKLDKDTKVKTGDDIIVQVIKDEVGDKGARLSTEISISGRYAVYIPSNDRITISNRIKDEQERMRLKKEFYSVCGEKRGYIIRTEAVGCSGEDFRKDIEKLEYEYEDVLKESRRGIGPRLLKGKRDSAHKYITDNMNEDVDKIVVNNRNDYEAVKKIVKRINPEYMKKVVLEENRDIFNLYGVEKEIKKALSKKVWLKSGGYLVIEKTEAMTIIDVNSGKFTGIGDMEETAVKINLDAANEVVYQVMLRDISGIIIVDFVEMKSRKNKEILVKELKELFSRDRKKTQITGPTSLGLIEIARRRDRESMENYYLKKCSRCGSEKGEMSEYAIIDEIEKEIMRTTENTVYRNFDVYIHNTVSEIIESDYRNLIEEIEKKYSVSLKIKGTNLGNRPEIRISK</sequence>
<proteinExistence type="predicted"/>
<evidence type="ECO:0000256" key="4">
    <source>
        <dbReference type="ARBA" id="ARBA00022842"/>
    </source>
</evidence>